<proteinExistence type="predicted"/>
<keyword evidence="1" id="KW-0732">Signal</keyword>
<dbReference type="EMBL" id="SIHJ01000001">
    <property type="protein sequence ID" value="TWT37706.1"/>
    <property type="molecule type" value="Genomic_DNA"/>
</dbReference>
<dbReference type="NCBIfam" id="TIGR02595">
    <property type="entry name" value="PEP_CTERM"/>
    <property type="match status" value="1"/>
</dbReference>
<feature type="signal peptide" evidence="1">
    <location>
        <begin position="1"/>
        <end position="27"/>
    </location>
</feature>
<sequence length="237" mass="25017" precursor="true">MKKTPLRLVGVLAVLVAAFASATSGQAATILGASVALSDLIGGGSVVVGDKEFTEFTYAFTGDMPPAEGVNVIPISDDDGNFGIRFQGAFQDSTFTQGGSDALLTYTVTVLDPQYLITDAHIQGNTRIVGRDQGAIGSIAVVETFLPLGVNGEFTMDIQDKKSDTEDITRLADWTTFDKGYKTLKVQKDILAFAFTNDATMSFVDQTFSQEFVPEPAAVALLALGLAGVATGGRRRS</sequence>
<dbReference type="Proteomes" id="UP000316714">
    <property type="component" value="Unassembled WGS sequence"/>
</dbReference>
<name>A0A5C5VGK6_9BACT</name>
<evidence type="ECO:0000313" key="4">
    <source>
        <dbReference type="Proteomes" id="UP000316714"/>
    </source>
</evidence>
<dbReference type="InterPro" id="IPR013424">
    <property type="entry name" value="Ice-binding_C"/>
</dbReference>
<evidence type="ECO:0000313" key="3">
    <source>
        <dbReference type="EMBL" id="TWT37706.1"/>
    </source>
</evidence>
<feature type="domain" description="Ice-binding protein C-terminal" evidence="2">
    <location>
        <begin position="213"/>
        <end position="236"/>
    </location>
</feature>
<keyword evidence="4" id="KW-1185">Reference proteome</keyword>
<organism evidence="3 4">
    <name type="scientific">Posidoniimonas corsicana</name>
    <dbReference type="NCBI Taxonomy" id="1938618"/>
    <lineage>
        <taxon>Bacteria</taxon>
        <taxon>Pseudomonadati</taxon>
        <taxon>Planctomycetota</taxon>
        <taxon>Planctomycetia</taxon>
        <taxon>Pirellulales</taxon>
        <taxon>Lacipirellulaceae</taxon>
        <taxon>Posidoniimonas</taxon>
    </lineage>
</organism>
<protein>
    <recommendedName>
        <fullName evidence="2">Ice-binding protein C-terminal domain-containing protein</fullName>
    </recommendedName>
</protein>
<dbReference type="Pfam" id="PF07589">
    <property type="entry name" value="PEP-CTERM"/>
    <property type="match status" value="1"/>
</dbReference>
<dbReference type="AlphaFoldDB" id="A0A5C5VGK6"/>
<dbReference type="RefSeq" id="WP_197531385.1">
    <property type="nucleotide sequence ID" value="NZ_SIHJ01000001.1"/>
</dbReference>
<reference evidence="3 4" key="1">
    <citation type="submission" date="2019-02" db="EMBL/GenBank/DDBJ databases">
        <title>Deep-cultivation of Planctomycetes and their phenomic and genomic characterization uncovers novel biology.</title>
        <authorList>
            <person name="Wiegand S."/>
            <person name="Jogler M."/>
            <person name="Boedeker C."/>
            <person name="Pinto D."/>
            <person name="Vollmers J."/>
            <person name="Rivas-Marin E."/>
            <person name="Kohn T."/>
            <person name="Peeters S.H."/>
            <person name="Heuer A."/>
            <person name="Rast P."/>
            <person name="Oberbeckmann S."/>
            <person name="Bunk B."/>
            <person name="Jeske O."/>
            <person name="Meyerdierks A."/>
            <person name="Storesund J.E."/>
            <person name="Kallscheuer N."/>
            <person name="Luecker S."/>
            <person name="Lage O.M."/>
            <person name="Pohl T."/>
            <person name="Merkel B.J."/>
            <person name="Hornburger P."/>
            <person name="Mueller R.-W."/>
            <person name="Bruemmer F."/>
            <person name="Labrenz M."/>
            <person name="Spormann A.M."/>
            <person name="Op Den Camp H."/>
            <person name="Overmann J."/>
            <person name="Amann R."/>
            <person name="Jetten M.S.M."/>
            <person name="Mascher T."/>
            <person name="Medema M.H."/>
            <person name="Devos D.P."/>
            <person name="Kaster A.-K."/>
            <person name="Ovreas L."/>
            <person name="Rohde M."/>
            <person name="Galperin M.Y."/>
            <person name="Jogler C."/>
        </authorList>
    </citation>
    <scope>NUCLEOTIDE SEQUENCE [LARGE SCALE GENOMIC DNA]</scope>
    <source>
        <strain evidence="3 4">KOR34</strain>
    </source>
</reference>
<feature type="chain" id="PRO_5022721696" description="Ice-binding protein C-terminal domain-containing protein" evidence="1">
    <location>
        <begin position="28"/>
        <end position="237"/>
    </location>
</feature>
<comment type="caution">
    <text evidence="3">The sequence shown here is derived from an EMBL/GenBank/DDBJ whole genome shotgun (WGS) entry which is preliminary data.</text>
</comment>
<gene>
    <name evidence="3" type="ORF">KOR34_26680</name>
</gene>
<evidence type="ECO:0000256" key="1">
    <source>
        <dbReference type="SAM" id="SignalP"/>
    </source>
</evidence>
<evidence type="ECO:0000259" key="2">
    <source>
        <dbReference type="Pfam" id="PF07589"/>
    </source>
</evidence>
<accession>A0A5C5VGK6</accession>